<dbReference type="AlphaFoldDB" id="A0ABD1EIF5"/>
<dbReference type="Pfam" id="PF10545">
    <property type="entry name" value="MADF_DNA_bdg"/>
    <property type="match status" value="1"/>
</dbReference>
<evidence type="ECO:0000313" key="2">
    <source>
        <dbReference type="EMBL" id="KAL1493733.1"/>
    </source>
</evidence>
<organism evidence="2 3">
    <name type="scientific">Hypothenemus hampei</name>
    <name type="common">Coffee berry borer</name>
    <dbReference type="NCBI Taxonomy" id="57062"/>
    <lineage>
        <taxon>Eukaryota</taxon>
        <taxon>Metazoa</taxon>
        <taxon>Ecdysozoa</taxon>
        <taxon>Arthropoda</taxon>
        <taxon>Hexapoda</taxon>
        <taxon>Insecta</taxon>
        <taxon>Pterygota</taxon>
        <taxon>Neoptera</taxon>
        <taxon>Endopterygota</taxon>
        <taxon>Coleoptera</taxon>
        <taxon>Polyphaga</taxon>
        <taxon>Cucujiformia</taxon>
        <taxon>Curculionidae</taxon>
        <taxon>Scolytinae</taxon>
        <taxon>Hypothenemus</taxon>
    </lineage>
</organism>
<dbReference type="Proteomes" id="UP001566132">
    <property type="component" value="Unassembled WGS sequence"/>
</dbReference>
<evidence type="ECO:0000259" key="1">
    <source>
        <dbReference type="Pfam" id="PF10545"/>
    </source>
</evidence>
<sequence length="142" mass="16150">MSWDNEKALSFIKGYEKRPILWQKSDNFYHNVIKKEAAWREIGEICDEDIAVLKTKLRVSAAQDVEKEIIFCKARGQVKRLGIRARETGQFCPPAHNVDGGRPRNQQRAVQEEAILEAVENDPTSSYRSIALEVGTSKNTDC</sequence>
<name>A0ABD1EIF5_HYPHA</name>
<proteinExistence type="predicted"/>
<comment type="caution">
    <text evidence="2">The sequence shown here is derived from an EMBL/GenBank/DDBJ whole genome shotgun (WGS) entry which is preliminary data.</text>
</comment>
<gene>
    <name evidence="2" type="ORF">ABEB36_009427</name>
</gene>
<dbReference type="InterPro" id="IPR006578">
    <property type="entry name" value="MADF-dom"/>
</dbReference>
<dbReference type="EMBL" id="JBDJPC010000007">
    <property type="protein sequence ID" value="KAL1493733.1"/>
    <property type="molecule type" value="Genomic_DNA"/>
</dbReference>
<feature type="domain" description="MADF" evidence="1">
    <location>
        <begin position="11"/>
        <end position="58"/>
    </location>
</feature>
<evidence type="ECO:0000313" key="3">
    <source>
        <dbReference type="Proteomes" id="UP001566132"/>
    </source>
</evidence>
<reference evidence="2 3" key="1">
    <citation type="submission" date="2024-05" db="EMBL/GenBank/DDBJ databases">
        <title>Genetic variation in Jamaican populations of the coffee berry borer (Hypothenemus hampei).</title>
        <authorList>
            <person name="Errbii M."/>
            <person name="Myrie A."/>
        </authorList>
    </citation>
    <scope>NUCLEOTIDE SEQUENCE [LARGE SCALE GENOMIC DNA]</scope>
    <source>
        <strain evidence="2">JA-Hopewell-2020-01-JO</strain>
        <tissue evidence="2">Whole body</tissue>
    </source>
</reference>
<accession>A0ABD1EIF5</accession>
<protein>
    <recommendedName>
        <fullName evidence="1">MADF domain-containing protein</fullName>
    </recommendedName>
</protein>
<keyword evidence="3" id="KW-1185">Reference proteome</keyword>